<proteinExistence type="predicted"/>
<gene>
    <name evidence="2" type="ORF">SNAT2548_LOCUS32153</name>
</gene>
<keyword evidence="3" id="KW-1185">Reference proteome</keyword>
<accession>A0A812U9A9</accession>
<dbReference type="EMBL" id="CAJNDS010002695">
    <property type="protein sequence ID" value="CAE7566931.1"/>
    <property type="molecule type" value="Genomic_DNA"/>
</dbReference>
<reference evidence="2" key="1">
    <citation type="submission" date="2021-02" db="EMBL/GenBank/DDBJ databases">
        <authorList>
            <person name="Dougan E. K."/>
            <person name="Rhodes N."/>
            <person name="Thang M."/>
            <person name="Chan C."/>
        </authorList>
    </citation>
    <scope>NUCLEOTIDE SEQUENCE</scope>
</reference>
<evidence type="ECO:0000256" key="1">
    <source>
        <dbReference type="SAM" id="MobiDB-lite"/>
    </source>
</evidence>
<organism evidence="2 3">
    <name type="scientific">Symbiodinium natans</name>
    <dbReference type="NCBI Taxonomy" id="878477"/>
    <lineage>
        <taxon>Eukaryota</taxon>
        <taxon>Sar</taxon>
        <taxon>Alveolata</taxon>
        <taxon>Dinophyceae</taxon>
        <taxon>Suessiales</taxon>
        <taxon>Symbiodiniaceae</taxon>
        <taxon>Symbiodinium</taxon>
    </lineage>
</organism>
<evidence type="ECO:0000313" key="2">
    <source>
        <dbReference type="EMBL" id="CAE7566931.1"/>
    </source>
</evidence>
<protein>
    <submittedName>
        <fullName evidence="2">Uncharacterized protein</fullName>
    </submittedName>
</protein>
<evidence type="ECO:0000313" key="3">
    <source>
        <dbReference type="Proteomes" id="UP000604046"/>
    </source>
</evidence>
<feature type="region of interest" description="Disordered" evidence="1">
    <location>
        <begin position="1"/>
        <end position="29"/>
    </location>
</feature>
<sequence>MAARLRNVREGDSKISMQPKPGSSRGARVKLRRRSLAGLWGRRLLGYWSMPLARSKHPGIKSGTQRAISTCSRRLVQGQSRAKGLQLPALHLAARNALREKSGGRALMPETQTELKEVPSRFTGNLL</sequence>
<name>A0A812U9A9_9DINO</name>
<comment type="caution">
    <text evidence="2">The sequence shown here is derived from an EMBL/GenBank/DDBJ whole genome shotgun (WGS) entry which is preliminary data.</text>
</comment>
<dbReference type="AlphaFoldDB" id="A0A812U9A9"/>
<dbReference type="Proteomes" id="UP000604046">
    <property type="component" value="Unassembled WGS sequence"/>
</dbReference>